<dbReference type="PIRSF" id="PIRSF029811">
    <property type="entry name" value="UCP029811"/>
    <property type="match status" value="1"/>
</dbReference>
<feature type="chain" id="PRO_5017468637" evidence="1">
    <location>
        <begin position="20"/>
        <end position="191"/>
    </location>
</feature>
<dbReference type="OrthoDB" id="9793816at2"/>
<gene>
    <name evidence="3" type="ORF">SAMN05216193_12273</name>
</gene>
<dbReference type="PANTHER" id="PTHR34406">
    <property type="entry name" value="PROTEIN YCEI"/>
    <property type="match status" value="1"/>
</dbReference>
<evidence type="ECO:0000313" key="3">
    <source>
        <dbReference type="EMBL" id="SDP11190.1"/>
    </source>
</evidence>
<dbReference type="InterPro" id="IPR036761">
    <property type="entry name" value="TTHA0802/YceI-like_sf"/>
</dbReference>
<name>A0A1H0Q282_9PSED</name>
<dbReference type="Gene3D" id="2.40.128.110">
    <property type="entry name" value="Lipid/polyisoprenoid-binding, YceI-like"/>
    <property type="match status" value="1"/>
</dbReference>
<dbReference type="EMBL" id="FNIJ01000022">
    <property type="protein sequence ID" value="SDP11190.1"/>
    <property type="molecule type" value="Genomic_DNA"/>
</dbReference>
<dbReference type="SMART" id="SM00867">
    <property type="entry name" value="YceI"/>
    <property type="match status" value="1"/>
</dbReference>
<dbReference type="InterPro" id="IPR027016">
    <property type="entry name" value="UCP029811"/>
</dbReference>
<protein>
    <submittedName>
        <fullName evidence="3">Polyisoprenoid-binding protein YceI</fullName>
    </submittedName>
</protein>
<dbReference type="Pfam" id="PF04264">
    <property type="entry name" value="YceI"/>
    <property type="match status" value="1"/>
</dbReference>
<dbReference type="SUPFAM" id="SSF101874">
    <property type="entry name" value="YceI-like"/>
    <property type="match status" value="1"/>
</dbReference>
<dbReference type="RefSeq" id="WP_084314575.1">
    <property type="nucleotide sequence ID" value="NZ_FNIJ01000022.1"/>
</dbReference>
<sequence>MRSLFAFLAAALCAASAQAAWYLDYESSRLTFVTSKNADVAEVSRFLVMHGTVDDKGQASLRIELDSVNSGVPLRDERIRELLFDTARFPEAKVSARLDLRPIVGLADGVQLEMRLPIELTLHGKSRRYVAEVLATRLDDHRFQVVTLSPLVLDAADFGLAPGVDKLRKLAGLKSIGLSVPVGAVLIFASR</sequence>
<dbReference type="InterPro" id="IPR007372">
    <property type="entry name" value="Lipid/polyisoprenoid-bd_YceI"/>
</dbReference>
<feature type="domain" description="Lipid/polyisoprenoid-binding YceI-like" evidence="2">
    <location>
        <begin position="20"/>
        <end position="189"/>
    </location>
</feature>
<dbReference type="AlphaFoldDB" id="A0A1H0Q282"/>
<organism evidence="3 4">
    <name type="scientific">Pseudomonas jinjuensis</name>
    <dbReference type="NCBI Taxonomy" id="198616"/>
    <lineage>
        <taxon>Bacteria</taxon>
        <taxon>Pseudomonadati</taxon>
        <taxon>Pseudomonadota</taxon>
        <taxon>Gammaproteobacteria</taxon>
        <taxon>Pseudomonadales</taxon>
        <taxon>Pseudomonadaceae</taxon>
        <taxon>Pseudomonas</taxon>
    </lineage>
</organism>
<dbReference type="PANTHER" id="PTHR34406:SF1">
    <property type="entry name" value="PROTEIN YCEI"/>
    <property type="match status" value="1"/>
</dbReference>
<evidence type="ECO:0000313" key="4">
    <source>
        <dbReference type="Proteomes" id="UP000242957"/>
    </source>
</evidence>
<accession>A0A1H0Q282</accession>
<dbReference type="Proteomes" id="UP000242957">
    <property type="component" value="Unassembled WGS sequence"/>
</dbReference>
<keyword evidence="4" id="KW-1185">Reference proteome</keyword>
<evidence type="ECO:0000259" key="2">
    <source>
        <dbReference type="SMART" id="SM00867"/>
    </source>
</evidence>
<reference evidence="4" key="1">
    <citation type="submission" date="2016-10" db="EMBL/GenBank/DDBJ databases">
        <authorList>
            <person name="Varghese N."/>
            <person name="Submissions S."/>
        </authorList>
    </citation>
    <scope>NUCLEOTIDE SEQUENCE [LARGE SCALE GENOMIC DNA]</scope>
    <source>
        <strain evidence="4">JCM 21621</strain>
    </source>
</reference>
<keyword evidence="1" id="KW-0732">Signal</keyword>
<evidence type="ECO:0000256" key="1">
    <source>
        <dbReference type="SAM" id="SignalP"/>
    </source>
</evidence>
<dbReference type="STRING" id="198616.SAMN05216193_12273"/>
<feature type="signal peptide" evidence="1">
    <location>
        <begin position="1"/>
        <end position="19"/>
    </location>
</feature>
<proteinExistence type="predicted"/>